<dbReference type="RefSeq" id="WP_257718381.1">
    <property type="nucleotide sequence ID" value="NZ_JANJOU010000023.1"/>
</dbReference>
<evidence type="ECO:0000313" key="3">
    <source>
        <dbReference type="EMBL" id="MCR0984726.1"/>
    </source>
</evidence>
<keyword evidence="4" id="KW-1185">Reference proteome</keyword>
<evidence type="ECO:0000256" key="2">
    <source>
        <dbReference type="SAM" id="SignalP"/>
    </source>
</evidence>
<feature type="chain" id="PRO_5045759737" evidence="2">
    <location>
        <begin position="27"/>
        <end position="107"/>
    </location>
</feature>
<comment type="caution">
    <text evidence="3">The sequence shown here is derived from an EMBL/GenBank/DDBJ whole genome shotgun (WGS) entry which is preliminary data.</text>
</comment>
<evidence type="ECO:0000256" key="1">
    <source>
        <dbReference type="SAM" id="MobiDB-lite"/>
    </source>
</evidence>
<feature type="signal peptide" evidence="2">
    <location>
        <begin position="1"/>
        <end position="26"/>
    </location>
</feature>
<feature type="region of interest" description="Disordered" evidence="1">
    <location>
        <begin position="26"/>
        <end position="53"/>
    </location>
</feature>
<sequence>MNASTKRRAPWMGIVLATLAALPALAQGPAPSSMPPGALGNPVPVGNVTGQPERDTIGFPFNQTCTLRPILSSTPQAVGEVTGLAERDTYGFLVEGEIPCPRDGGTP</sequence>
<keyword evidence="2" id="KW-0732">Signal</keyword>
<evidence type="ECO:0000313" key="4">
    <source>
        <dbReference type="Proteomes" id="UP001524642"/>
    </source>
</evidence>
<dbReference type="EMBL" id="JANJOU010000023">
    <property type="protein sequence ID" value="MCR0984726.1"/>
    <property type="molecule type" value="Genomic_DNA"/>
</dbReference>
<proteinExistence type="predicted"/>
<accession>A0ABT1X9E0</accession>
<name>A0ABT1X9E0_9PROT</name>
<protein>
    <submittedName>
        <fullName evidence="3">Uncharacterized protein</fullName>
    </submittedName>
</protein>
<organism evidence="3 4">
    <name type="scientific">Roseomonas populi</name>
    <dbReference type="NCBI Taxonomy" id="3121582"/>
    <lineage>
        <taxon>Bacteria</taxon>
        <taxon>Pseudomonadati</taxon>
        <taxon>Pseudomonadota</taxon>
        <taxon>Alphaproteobacteria</taxon>
        <taxon>Acetobacterales</taxon>
        <taxon>Roseomonadaceae</taxon>
        <taxon>Roseomonas</taxon>
    </lineage>
</organism>
<dbReference type="Proteomes" id="UP001524642">
    <property type="component" value="Unassembled WGS sequence"/>
</dbReference>
<reference evidence="3 4" key="1">
    <citation type="submission" date="2022-06" db="EMBL/GenBank/DDBJ databases">
        <title>Roseomonas CN29.</title>
        <authorList>
            <person name="Cheng Y."/>
            <person name="He X."/>
        </authorList>
    </citation>
    <scope>NUCLEOTIDE SEQUENCE [LARGE SCALE GENOMIC DNA]</scope>
    <source>
        <strain evidence="3 4">CN29</strain>
    </source>
</reference>
<gene>
    <name evidence="3" type="ORF">NRP21_21945</name>
</gene>